<dbReference type="GO" id="GO:0006520">
    <property type="term" value="P:amino acid metabolic process"/>
    <property type="evidence" value="ECO:0007669"/>
    <property type="project" value="InterPro"/>
</dbReference>
<dbReference type="InterPro" id="IPR015422">
    <property type="entry name" value="PyrdxlP-dep_Trfase_small"/>
</dbReference>
<evidence type="ECO:0000256" key="3">
    <source>
        <dbReference type="ARBA" id="ARBA00022576"/>
    </source>
</evidence>
<dbReference type="InterPro" id="IPR004838">
    <property type="entry name" value="NHTrfase_class1_PyrdxlP-BS"/>
</dbReference>
<dbReference type="AlphaFoldDB" id="A0A1C7ZAL3"/>
<organism evidence="8 9">
    <name type="scientific">Pseudomonas syringae</name>
    <dbReference type="NCBI Taxonomy" id="317"/>
    <lineage>
        <taxon>Bacteria</taxon>
        <taxon>Pseudomonadati</taxon>
        <taxon>Pseudomonadota</taxon>
        <taxon>Gammaproteobacteria</taxon>
        <taxon>Pseudomonadales</taxon>
        <taxon>Pseudomonadaceae</taxon>
        <taxon>Pseudomonas</taxon>
    </lineage>
</organism>
<sequence>MSSASTDHQLSSVVSRIRPSATAAIADAARRMAAEGRAVISLSTGELDFDTRRHRCHASGPNPVHQRLGDRGLKQAIIGKFQRDNRLTYTSDQVIASTGAKQIIFNALLATLEPSDEVVFVAPYWVSYPEMVLLTGARPVVVTPEPGHAFKLTAHSLAAALTPHTRWLLLNSPGNPSGALYSAEELQALGEVLRGYPRVLILSDDIYEPIVFEGHFASFAQAVPDLHDRTLTVNGVSKSHAMTGWRLGYAGGPAWLIKGIELLQSQSTTNPSSISQAGAVAALNGPQDFIAQWCERLRGRRDHALAVFAGARPLLNVACPPAAFYLYVECGGLIGKTAPAGNVIATDVDLCRYLLEVGGVAVVPGTVFGLAPYFRVSYSVSDIDLATACELIVAACRALV</sequence>
<accession>A0A1C7ZAL3</accession>
<dbReference type="Gene3D" id="3.40.640.10">
    <property type="entry name" value="Type I PLP-dependent aspartate aminotransferase-like (Major domain)"/>
    <property type="match status" value="1"/>
</dbReference>
<protein>
    <recommendedName>
        <fullName evidence="6">Aminotransferase</fullName>
        <ecNumber evidence="6">2.6.1.-</ecNumber>
    </recommendedName>
</protein>
<dbReference type="PANTHER" id="PTHR46383:SF1">
    <property type="entry name" value="ASPARTATE AMINOTRANSFERASE"/>
    <property type="match status" value="1"/>
</dbReference>
<evidence type="ECO:0000256" key="5">
    <source>
        <dbReference type="ARBA" id="ARBA00022898"/>
    </source>
</evidence>
<dbReference type="Gene3D" id="3.90.1150.10">
    <property type="entry name" value="Aspartate Aminotransferase, domain 1"/>
    <property type="match status" value="1"/>
</dbReference>
<dbReference type="PANTHER" id="PTHR46383">
    <property type="entry name" value="ASPARTATE AMINOTRANSFERASE"/>
    <property type="match status" value="1"/>
</dbReference>
<gene>
    <name evidence="8" type="ORF">AFK24_05865</name>
</gene>
<evidence type="ECO:0000256" key="4">
    <source>
        <dbReference type="ARBA" id="ARBA00022679"/>
    </source>
</evidence>
<evidence type="ECO:0000313" key="9">
    <source>
        <dbReference type="Proteomes" id="UP000093104"/>
    </source>
</evidence>
<dbReference type="Proteomes" id="UP000093104">
    <property type="component" value="Unassembled WGS sequence"/>
</dbReference>
<dbReference type="GO" id="GO:0008483">
    <property type="term" value="F:transaminase activity"/>
    <property type="evidence" value="ECO:0007669"/>
    <property type="project" value="UniProtKB-KW"/>
</dbReference>
<dbReference type="PROSITE" id="PS00105">
    <property type="entry name" value="AA_TRANSFER_CLASS_1"/>
    <property type="match status" value="1"/>
</dbReference>
<comment type="similarity">
    <text evidence="2 6">Belongs to the class-I pyridoxal-phosphate-dependent aminotransferase family.</text>
</comment>
<dbReference type="InterPro" id="IPR050596">
    <property type="entry name" value="AspAT/PAT-like"/>
</dbReference>
<keyword evidence="5" id="KW-0663">Pyridoxal phosphate</keyword>
<dbReference type="InterPro" id="IPR015424">
    <property type="entry name" value="PyrdxlP-dep_Trfase"/>
</dbReference>
<dbReference type="FunFam" id="3.40.640.10:FF:000033">
    <property type="entry name" value="Aspartate aminotransferase"/>
    <property type="match status" value="1"/>
</dbReference>
<dbReference type="Pfam" id="PF00155">
    <property type="entry name" value="Aminotran_1_2"/>
    <property type="match status" value="1"/>
</dbReference>
<evidence type="ECO:0000259" key="7">
    <source>
        <dbReference type="Pfam" id="PF00155"/>
    </source>
</evidence>
<evidence type="ECO:0000313" key="8">
    <source>
        <dbReference type="EMBL" id="OCR26076.1"/>
    </source>
</evidence>
<dbReference type="GO" id="GO:0030170">
    <property type="term" value="F:pyridoxal phosphate binding"/>
    <property type="evidence" value="ECO:0007669"/>
    <property type="project" value="InterPro"/>
</dbReference>
<evidence type="ECO:0000256" key="2">
    <source>
        <dbReference type="ARBA" id="ARBA00007441"/>
    </source>
</evidence>
<keyword evidence="3 6" id="KW-0032">Aminotransferase</keyword>
<proteinExistence type="inferred from homology"/>
<reference evidence="8 9" key="1">
    <citation type="submission" date="2015-07" db="EMBL/GenBank/DDBJ databases">
        <title>Draft genome sequence of a diazotrophic, plant growth-promoting rhizobacterium of the Pseudomonas syringae complex.</title>
        <authorList>
            <person name="Patten C.L."/>
            <person name="Jeong H."/>
        </authorList>
    </citation>
    <scope>NUCLEOTIDE SEQUENCE [LARGE SCALE GENOMIC DNA]</scope>
    <source>
        <strain evidence="8 9">GR12-2</strain>
    </source>
</reference>
<evidence type="ECO:0000256" key="6">
    <source>
        <dbReference type="RuleBase" id="RU000481"/>
    </source>
</evidence>
<dbReference type="InterPro" id="IPR004839">
    <property type="entry name" value="Aminotransferase_I/II_large"/>
</dbReference>
<comment type="cofactor">
    <cofactor evidence="1 6">
        <name>pyridoxal 5'-phosphate</name>
        <dbReference type="ChEBI" id="CHEBI:597326"/>
    </cofactor>
</comment>
<dbReference type="PATRIC" id="fig|317.243.peg.4199"/>
<feature type="domain" description="Aminotransferase class I/classII large" evidence="7">
    <location>
        <begin position="70"/>
        <end position="391"/>
    </location>
</feature>
<evidence type="ECO:0000256" key="1">
    <source>
        <dbReference type="ARBA" id="ARBA00001933"/>
    </source>
</evidence>
<dbReference type="SUPFAM" id="SSF53383">
    <property type="entry name" value="PLP-dependent transferases"/>
    <property type="match status" value="1"/>
</dbReference>
<keyword evidence="4 6" id="KW-0808">Transferase</keyword>
<comment type="caution">
    <text evidence="8">The sequence shown here is derived from an EMBL/GenBank/DDBJ whole genome shotgun (WGS) entry which is preliminary data.</text>
</comment>
<name>A0A1C7ZAL3_PSESX</name>
<dbReference type="CDD" id="cd00609">
    <property type="entry name" value="AAT_like"/>
    <property type="match status" value="1"/>
</dbReference>
<dbReference type="EC" id="2.6.1.-" evidence="6"/>
<dbReference type="RefSeq" id="WP_065832338.1">
    <property type="nucleotide sequence ID" value="NZ_LGSI01000020.1"/>
</dbReference>
<dbReference type="InterPro" id="IPR015421">
    <property type="entry name" value="PyrdxlP-dep_Trfase_major"/>
</dbReference>
<dbReference type="EMBL" id="LGSI01000020">
    <property type="protein sequence ID" value="OCR26076.1"/>
    <property type="molecule type" value="Genomic_DNA"/>
</dbReference>